<dbReference type="OrthoDB" id="655954at2"/>
<name>A0A9Q9D943_ENSAD</name>
<evidence type="ECO:0000313" key="3">
    <source>
        <dbReference type="Proteomes" id="UP001055460"/>
    </source>
</evidence>
<protein>
    <recommendedName>
        <fullName evidence="4">DD-peptidase zinc-binding domain-containing protein</fullName>
    </recommendedName>
</protein>
<reference evidence="2" key="1">
    <citation type="submission" date="2022-06" db="EMBL/GenBank/DDBJ databases">
        <title>Physiological and biochemical characterization and genomic elucidation of a strain of the genus Ensifer adhaerens M8 that combines arsenic oxidation and chromium reduction.</title>
        <authorList>
            <person name="Li X."/>
            <person name="Yu c."/>
        </authorList>
    </citation>
    <scope>NUCLEOTIDE SEQUENCE</scope>
    <source>
        <strain evidence="2">M8</strain>
    </source>
</reference>
<keyword evidence="1" id="KW-0472">Membrane</keyword>
<evidence type="ECO:0000256" key="1">
    <source>
        <dbReference type="SAM" id="Phobius"/>
    </source>
</evidence>
<organism evidence="2 3">
    <name type="scientific">Ensifer adhaerens</name>
    <name type="common">Sinorhizobium morelense</name>
    <dbReference type="NCBI Taxonomy" id="106592"/>
    <lineage>
        <taxon>Bacteria</taxon>
        <taxon>Pseudomonadati</taxon>
        <taxon>Pseudomonadota</taxon>
        <taxon>Alphaproteobacteria</taxon>
        <taxon>Hyphomicrobiales</taxon>
        <taxon>Rhizobiaceae</taxon>
        <taxon>Sinorhizobium/Ensifer group</taxon>
        <taxon>Ensifer</taxon>
    </lineage>
</organism>
<keyword evidence="1" id="KW-0812">Transmembrane</keyword>
<dbReference type="Gene3D" id="3.30.1380.10">
    <property type="match status" value="1"/>
</dbReference>
<keyword evidence="1" id="KW-1133">Transmembrane helix</keyword>
<gene>
    <name evidence="2" type="ORF">NE863_18585</name>
</gene>
<dbReference type="InterPro" id="IPR009045">
    <property type="entry name" value="Zn_M74/Hedgehog-like"/>
</dbReference>
<accession>A0A9Q9D943</accession>
<dbReference type="EMBL" id="CP098807">
    <property type="protein sequence ID" value="USJ23258.1"/>
    <property type="molecule type" value="Genomic_DNA"/>
</dbReference>
<proteinExistence type="predicted"/>
<dbReference type="Proteomes" id="UP001055460">
    <property type="component" value="Chromosome"/>
</dbReference>
<dbReference type="RefSeq" id="WP_110818567.1">
    <property type="nucleotide sequence ID" value="NZ_CP098807.1"/>
</dbReference>
<evidence type="ECO:0008006" key="4">
    <source>
        <dbReference type="Google" id="ProtNLM"/>
    </source>
</evidence>
<dbReference type="AlphaFoldDB" id="A0A9Q9D943"/>
<evidence type="ECO:0000313" key="2">
    <source>
        <dbReference type="EMBL" id="USJ23258.1"/>
    </source>
</evidence>
<sequence>MRWLLTLAVVVLLTLLTQIGGAVWIVTLGLLRRRRAGVAVFLALFLGLYAAGTALSYAIAPIFGRVPLPCFDDGTSRLKMQSPLFCVLNRQYVVPELKEAAAALSRHVDQVFPGTTTLALDANFPFFDGFPLFPHLSHSDGRKLDVAFFYQDAEGDYEDQATRSPIGYFAFEQPGPDSILPCRDREDLLTLRWDLDFLQSLWRPLPLEEGRTAEALRWLSAEGGGFGIEKIFVEPHLAQRLGVEAGSIRFQGCRAARHDDHIHMQVGK</sequence>
<feature type="transmembrane region" description="Helical" evidence="1">
    <location>
        <begin position="37"/>
        <end position="59"/>
    </location>
</feature>